<feature type="domain" description="HIT" evidence="2">
    <location>
        <begin position="37"/>
        <end position="106"/>
    </location>
</feature>
<gene>
    <name evidence="3" type="ORF">SAMN04488120_10173</name>
</gene>
<dbReference type="Proteomes" id="UP000199771">
    <property type="component" value="Unassembled WGS sequence"/>
</dbReference>
<dbReference type="PIRSF" id="PIRSF000714">
    <property type="entry name" value="HIT"/>
    <property type="match status" value="1"/>
</dbReference>
<comment type="caution">
    <text evidence="1">Lacks conserved residue(s) required for the propagation of feature annotation.</text>
</comment>
<evidence type="ECO:0000259" key="2">
    <source>
        <dbReference type="PROSITE" id="PS51084"/>
    </source>
</evidence>
<dbReference type="RefSeq" id="WP_091529861.1">
    <property type="nucleotide sequence ID" value="NZ_FOOC01000001.1"/>
</dbReference>
<keyword evidence="4" id="KW-1185">Reference proteome</keyword>
<dbReference type="STRING" id="1076937.SAMN04488120_10173"/>
<dbReference type="GO" id="GO:0016787">
    <property type="term" value="F:hydrolase activity"/>
    <property type="evidence" value="ECO:0007669"/>
    <property type="project" value="UniProtKB-KW"/>
</dbReference>
<evidence type="ECO:0000313" key="3">
    <source>
        <dbReference type="EMBL" id="SFF23258.1"/>
    </source>
</evidence>
<keyword evidence="3" id="KW-0378">Hydrolase</keyword>
<dbReference type="OrthoDB" id="9799145at2"/>
<dbReference type="SUPFAM" id="SSF54197">
    <property type="entry name" value="HIT-like"/>
    <property type="match status" value="1"/>
</dbReference>
<evidence type="ECO:0000313" key="4">
    <source>
        <dbReference type="Proteomes" id="UP000199771"/>
    </source>
</evidence>
<dbReference type="Gene3D" id="3.30.428.10">
    <property type="entry name" value="HIT-like"/>
    <property type="match status" value="1"/>
</dbReference>
<dbReference type="InterPro" id="IPR026026">
    <property type="entry name" value="HIT_Hint"/>
</dbReference>
<dbReference type="Pfam" id="PF01230">
    <property type="entry name" value="HIT"/>
    <property type="match status" value="1"/>
</dbReference>
<accession>A0A1I2H147</accession>
<dbReference type="EMBL" id="FOOC01000001">
    <property type="protein sequence ID" value="SFF23258.1"/>
    <property type="molecule type" value="Genomic_DNA"/>
</dbReference>
<dbReference type="InterPro" id="IPR036265">
    <property type="entry name" value="HIT-like_sf"/>
</dbReference>
<protein>
    <submittedName>
        <fullName evidence="3">Diadenosine tetraphosphate (Ap4A) hydrolase</fullName>
    </submittedName>
</protein>
<reference evidence="3 4" key="1">
    <citation type="submission" date="2016-10" db="EMBL/GenBank/DDBJ databases">
        <authorList>
            <person name="de Groot N.N."/>
        </authorList>
    </citation>
    <scope>NUCLEOTIDE SEQUENCE [LARGE SCALE GENOMIC DNA]</scope>
    <source>
        <strain evidence="3 4">DSM 23609</strain>
    </source>
</reference>
<evidence type="ECO:0000256" key="1">
    <source>
        <dbReference type="PROSITE-ProRule" id="PRU00464"/>
    </source>
</evidence>
<name>A0A1I2H147_9GAMM</name>
<dbReference type="InterPro" id="IPR011146">
    <property type="entry name" value="HIT-like"/>
</dbReference>
<dbReference type="PROSITE" id="PS51084">
    <property type="entry name" value="HIT_2"/>
    <property type="match status" value="1"/>
</dbReference>
<proteinExistence type="predicted"/>
<dbReference type="AlphaFoldDB" id="A0A1I2H147"/>
<organism evidence="3 4">
    <name type="scientific">Fontimonas thermophila</name>
    <dbReference type="NCBI Taxonomy" id="1076937"/>
    <lineage>
        <taxon>Bacteria</taxon>
        <taxon>Pseudomonadati</taxon>
        <taxon>Pseudomonadota</taxon>
        <taxon>Gammaproteobacteria</taxon>
        <taxon>Nevskiales</taxon>
        <taxon>Nevskiaceae</taxon>
        <taxon>Fontimonas</taxon>
    </lineage>
</organism>
<sequence length="140" mass="15772">MTTEFGLHERLAADTVVLGDWPLSRVLLMNDAHYPWVILVPRRPNLRELYELAPADLQVLMQESVQLGRTLMRLFAGHKLNVAALGNIVPQLHLHHIVRRTDDPAWPAPVWGHLPAQPYGEDALAARVALLREHLAVQPP</sequence>